<feature type="transmembrane region" description="Helical" evidence="6">
    <location>
        <begin position="356"/>
        <end position="374"/>
    </location>
</feature>
<evidence type="ECO:0000259" key="7">
    <source>
        <dbReference type="Pfam" id="PF02687"/>
    </source>
</evidence>
<dbReference type="InterPro" id="IPR038766">
    <property type="entry name" value="Membrane_comp_ABC_pdt"/>
</dbReference>
<evidence type="ECO:0000313" key="8">
    <source>
        <dbReference type="EMBL" id="PPK68314.1"/>
    </source>
</evidence>
<keyword evidence="9" id="KW-1185">Reference proteome</keyword>
<proteinExistence type="predicted"/>
<evidence type="ECO:0000256" key="5">
    <source>
        <dbReference type="ARBA" id="ARBA00023136"/>
    </source>
</evidence>
<dbReference type="PANTHER" id="PTHR30287">
    <property type="entry name" value="MEMBRANE COMPONENT OF PREDICTED ABC SUPERFAMILY METABOLITE UPTAKE TRANSPORTER"/>
    <property type="match status" value="1"/>
</dbReference>
<dbReference type="OrthoDB" id="3223244at2"/>
<keyword evidence="3 6" id="KW-0812">Transmembrane</keyword>
<keyword evidence="2" id="KW-1003">Cell membrane</keyword>
<organism evidence="8 9">
    <name type="scientific">Actinokineospora auranticolor</name>
    <dbReference type="NCBI Taxonomy" id="155976"/>
    <lineage>
        <taxon>Bacteria</taxon>
        <taxon>Bacillati</taxon>
        <taxon>Actinomycetota</taxon>
        <taxon>Actinomycetes</taxon>
        <taxon>Pseudonocardiales</taxon>
        <taxon>Pseudonocardiaceae</taxon>
        <taxon>Actinokineospora</taxon>
    </lineage>
</organism>
<keyword evidence="5 6" id="KW-0472">Membrane</keyword>
<evidence type="ECO:0000256" key="6">
    <source>
        <dbReference type="SAM" id="Phobius"/>
    </source>
</evidence>
<gene>
    <name evidence="8" type="ORF">CLV40_10537</name>
</gene>
<evidence type="ECO:0000313" key="9">
    <source>
        <dbReference type="Proteomes" id="UP000239203"/>
    </source>
</evidence>
<dbReference type="PANTHER" id="PTHR30287:SF1">
    <property type="entry name" value="INNER MEMBRANE PROTEIN"/>
    <property type="match status" value="1"/>
</dbReference>
<feature type="transmembrane region" description="Helical" evidence="6">
    <location>
        <begin position="431"/>
        <end position="453"/>
    </location>
</feature>
<protein>
    <submittedName>
        <fullName evidence="8">Putative ABC transport system permease protein</fullName>
    </submittedName>
</protein>
<feature type="transmembrane region" description="Helical" evidence="6">
    <location>
        <begin position="258"/>
        <end position="287"/>
    </location>
</feature>
<feature type="transmembrane region" description="Helical" evidence="6">
    <location>
        <begin position="717"/>
        <end position="740"/>
    </location>
</feature>
<dbReference type="GO" id="GO:0005886">
    <property type="term" value="C:plasma membrane"/>
    <property type="evidence" value="ECO:0007669"/>
    <property type="project" value="UniProtKB-SubCell"/>
</dbReference>
<feature type="transmembrane region" description="Helical" evidence="6">
    <location>
        <begin position="807"/>
        <end position="827"/>
    </location>
</feature>
<evidence type="ECO:0000256" key="1">
    <source>
        <dbReference type="ARBA" id="ARBA00004651"/>
    </source>
</evidence>
<feature type="transmembrane region" description="Helical" evidence="6">
    <location>
        <begin position="486"/>
        <end position="510"/>
    </location>
</feature>
<comment type="subcellular location">
    <subcellularLocation>
        <location evidence="1">Cell membrane</location>
        <topology evidence="1">Multi-pass membrane protein</topology>
    </subcellularLocation>
</comment>
<sequence length="845" mass="86187">MLALSWQTVKSRLGGFVGAFLAVLCGTAVVAACGVLIESGISSGVPTERYAAAPVVVGGKQSVRPEGADVLSAQSVAEQPTVPADLVARVAAVPGVRSAVGDVDFAAAVITPDGRVPAGPPVRGHGWESVALAPFTLAGDAPAGPDQVVLDQALAERAGVRTGDQVRIETSAGTREYRVTGLTSPGLSRQTAVFFTTERAAELFGRPGRLHAVAVLTDGDADAVAERLESALGDAVTVTTGVDRGMIEFSDVGQGRTILLAISGSFAGVALLVMMFVVSSTLALSVAQRRREFALLRAIAATPRQIRSLIAAETTLVAVVAGVLGGVGGLFVAGWLRDAFASIGVLPGDFELTLGPLPPVGAVLLGLGAARLAAWSAARRPSRISPVEALGEAAIEPRGLGRTRTSIGVVVLVLGLGAATAPLFLRGPVAAGVSVMSALLIVIGLAVLGPLVVGRAIRLVAGPLSRFSRVGGYLAAANSVANTRRLAAAVTPLMLAVGFAIAQFFSAAVVDEAAQRETDRATVADHVLTGQIGGLPPAVTAAVREVPGVAAVTPLVRTQVITATDVAGQVEVHTVAALGVDGAQVRGALDLGDVRGDLGALTGDAVALSQAEADWQEKAIGDQLAVHLGDGTPITLRVVATYTHDQAFGDYVLPATLARAHTTDQLDTSVLVRREPTADPAAVTAALRGLTARFPTLTVADRAAMEAAGSALRDQQFWVNMVALGVILGYIVISVANTLVMTTTQRAREFALLRLVGATRRQVRRMMLTEAVVSAGIAIVIGSLIPVIPLALLGIGVSGSPLPAGPVTVYLGIIGAAALLGLLSVVIPTRVALRPRPIDAIGVRE</sequence>
<dbReference type="EMBL" id="PTIX01000005">
    <property type="protein sequence ID" value="PPK68314.1"/>
    <property type="molecule type" value="Genomic_DNA"/>
</dbReference>
<dbReference type="AlphaFoldDB" id="A0A2S6GSW3"/>
<evidence type="ECO:0000256" key="4">
    <source>
        <dbReference type="ARBA" id="ARBA00022989"/>
    </source>
</evidence>
<keyword evidence="4 6" id="KW-1133">Transmembrane helix</keyword>
<feature type="transmembrane region" description="Helical" evidence="6">
    <location>
        <begin position="407"/>
        <end position="425"/>
    </location>
</feature>
<dbReference type="InterPro" id="IPR003838">
    <property type="entry name" value="ABC3_permease_C"/>
</dbReference>
<dbReference type="Pfam" id="PF02687">
    <property type="entry name" value="FtsX"/>
    <property type="match status" value="2"/>
</dbReference>
<evidence type="ECO:0000256" key="2">
    <source>
        <dbReference type="ARBA" id="ARBA00022475"/>
    </source>
</evidence>
<feature type="domain" description="ABC3 transporter permease C-terminal" evidence="7">
    <location>
        <begin position="265"/>
        <end position="386"/>
    </location>
</feature>
<evidence type="ECO:0000256" key="3">
    <source>
        <dbReference type="ARBA" id="ARBA00022692"/>
    </source>
</evidence>
<accession>A0A2S6GSW3</accession>
<feature type="domain" description="ABC3 transporter permease C-terminal" evidence="7">
    <location>
        <begin position="722"/>
        <end position="834"/>
    </location>
</feature>
<comment type="caution">
    <text evidence="8">The sequence shown here is derived from an EMBL/GenBank/DDBJ whole genome shotgun (WGS) entry which is preliminary data.</text>
</comment>
<feature type="transmembrane region" description="Helical" evidence="6">
    <location>
        <begin position="771"/>
        <end position="795"/>
    </location>
</feature>
<dbReference type="Proteomes" id="UP000239203">
    <property type="component" value="Unassembled WGS sequence"/>
</dbReference>
<name>A0A2S6GSW3_9PSEU</name>
<reference evidence="8 9" key="1">
    <citation type="submission" date="2018-02" db="EMBL/GenBank/DDBJ databases">
        <title>Genomic Encyclopedia of Archaeal and Bacterial Type Strains, Phase II (KMG-II): from individual species to whole genera.</title>
        <authorList>
            <person name="Goeker M."/>
        </authorList>
    </citation>
    <scope>NUCLEOTIDE SEQUENCE [LARGE SCALE GENOMIC DNA]</scope>
    <source>
        <strain evidence="8 9">YU 961-1</strain>
    </source>
</reference>
<feature type="transmembrane region" description="Helical" evidence="6">
    <location>
        <begin position="308"/>
        <end position="336"/>
    </location>
</feature>